<dbReference type="AlphaFoldDB" id="A0A0M0K4I0"/>
<accession>A0A0M0K4I0</accession>
<comment type="caution">
    <text evidence="1">The sequence shown here is derived from an EMBL/GenBank/DDBJ whole genome shotgun (WGS) entry which is preliminary data.</text>
</comment>
<dbReference type="Proteomes" id="UP000037460">
    <property type="component" value="Unassembled WGS sequence"/>
</dbReference>
<dbReference type="EMBL" id="JWZX01001508">
    <property type="protein sequence ID" value="KOO33487.1"/>
    <property type="molecule type" value="Genomic_DNA"/>
</dbReference>
<proteinExistence type="predicted"/>
<keyword evidence="2" id="KW-1185">Reference proteome</keyword>
<reference evidence="2" key="1">
    <citation type="journal article" date="2015" name="PLoS Genet.">
        <title>Genome Sequence and Transcriptome Analyses of Chrysochromulina tobin: Metabolic Tools for Enhanced Algal Fitness in the Prominent Order Prymnesiales (Haptophyceae).</title>
        <authorList>
            <person name="Hovde B.T."/>
            <person name="Deodato C.R."/>
            <person name="Hunsperger H.M."/>
            <person name="Ryken S.A."/>
            <person name="Yost W."/>
            <person name="Jha R.K."/>
            <person name="Patterson J."/>
            <person name="Monnat R.J. Jr."/>
            <person name="Barlow S.B."/>
            <person name="Starkenburg S.R."/>
            <person name="Cattolico R.A."/>
        </authorList>
    </citation>
    <scope>NUCLEOTIDE SEQUENCE</scope>
    <source>
        <strain evidence="2">CCMP291</strain>
    </source>
</reference>
<evidence type="ECO:0000313" key="2">
    <source>
        <dbReference type="Proteomes" id="UP000037460"/>
    </source>
</evidence>
<sequence length="46" mass="4670">MAPSEHCAGASPWSAASLNSAAARLSSWATPRPSRCMSPSKHCAAA</sequence>
<gene>
    <name evidence="1" type="ORF">Ctob_015624</name>
</gene>
<protein>
    <submittedName>
        <fullName evidence="1">Uncharacterized protein</fullName>
    </submittedName>
</protein>
<evidence type="ECO:0000313" key="1">
    <source>
        <dbReference type="EMBL" id="KOO33487.1"/>
    </source>
</evidence>
<organism evidence="1 2">
    <name type="scientific">Chrysochromulina tobinii</name>
    <dbReference type="NCBI Taxonomy" id="1460289"/>
    <lineage>
        <taxon>Eukaryota</taxon>
        <taxon>Haptista</taxon>
        <taxon>Haptophyta</taxon>
        <taxon>Prymnesiophyceae</taxon>
        <taxon>Prymnesiales</taxon>
        <taxon>Chrysochromulinaceae</taxon>
        <taxon>Chrysochromulina</taxon>
    </lineage>
</organism>
<name>A0A0M0K4I0_9EUKA</name>